<feature type="compositionally biased region" description="Basic and acidic residues" evidence="1">
    <location>
        <begin position="540"/>
        <end position="552"/>
    </location>
</feature>
<feature type="region of interest" description="Disordered" evidence="1">
    <location>
        <begin position="181"/>
        <end position="361"/>
    </location>
</feature>
<feature type="region of interest" description="Disordered" evidence="1">
    <location>
        <begin position="1"/>
        <end position="70"/>
    </location>
</feature>
<comment type="caution">
    <text evidence="5">The sequence shown here is derived from an EMBL/GenBank/DDBJ whole genome shotgun (WGS) entry which is preliminary data.</text>
</comment>
<feature type="compositionally biased region" description="Polar residues" evidence="1">
    <location>
        <begin position="309"/>
        <end position="329"/>
    </location>
</feature>
<evidence type="ECO:0000313" key="5">
    <source>
        <dbReference type="EMBL" id="TFY56119.1"/>
    </source>
</evidence>
<dbReference type="PANTHER" id="PTHR45876">
    <property type="entry name" value="FI04035P"/>
    <property type="match status" value="1"/>
</dbReference>
<dbReference type="PROSITE" id="PS51016">
    <property type="entry name" value="MYTH4"/>
    <property type="match status" value="1"/>
</dbReference>
<proteinExistence type="predicted"/>
<dbReference type="PROSITE" id="PS50020">
    <property type="entry name" value="WW_DOMAIN_2"/>
    <property type="match status" value="1"/>
</dbReference>
<evidence type="ECO:0000256" key="1">
    <source>
        <dbReference type="SAM" id="MobiDB-lite"/>
    </source>
</evidence>
<feature type="region of interest" description="Disordered" evidence="1">
    <location>
        <begin position="540"/>
        <end position="564"/>
    </location>
</feature>
<feature type="region of interest" description="Disordered" evidence="1">
    <location>
        <begin position="896"/>
        <end position="915"/>
    </location>
</feature>
<evidence type="ECO:0000259" key="4">
    <source>
        <dbReference type="PROSITE" id="PS51016"/>
    </source>
</evidence>
<evidence type="ECO:0000313" key="6">
    <source>
        <dbReference type="Proteomes" id="UP000298327"/>
    </source>
</evidence>
<dbReference type="InterPro" id="IPR000198">
    <property type="entry name" value="RhoGAP_dom"/>
</dbReference>
<dbReference type="Pfam" id="PF00620">
    <property type="entry name" value="RhoGAP"/>
    <property type="match status" value="1"/>
</dbReference>
<dbReference type="InterPro" id="IPR001202">
    <property type="entry name" value="WW_dom"/>
</dbReference>
<feature type="compositionally biased region" description="Polar residues" evidence="1">
    <location>
        <begin position="13"/>
        <end position="24"/>
    </location>
</feature>
<accession>A0A4Y9Y5M7</accession>
<evidence type="ECO:0000259" key="2">
    <source>
        <dbReference type="PROSITE" id="PS50020"/>
    </source>
</evidence>
<feature type="compositionally biased region" description="Polar residues" evidence="1">
    <location>
        <begin position="553"/>
        <end position="564"/>
    </location>
</feature>
<dbReference type="GO" id="GO:0007165">
    <property type="term" value="P:signal transduction"/>
    <property type="evidence" value="ECO:0007669"/>
    <property type="project" value="InterPro"/>
</dbReference>
<dbReference type="InterPro" id="IPR036020">
    <property type="entry name" value="WW_dom_sf"/>
</dbReference>
<dbReference type="SUPFAM" id="SSF48350">
    <property type="entry name" value="GTPase activation domain, GAP"/>
    <property type="match status" value="1"/>
</dbReference>
<dbReference type="EMBL" id="SEOQ01000855">
    <property type="protein sequence ID" value="TFY56119.1"/>
    <property type="molecule type" value="Genomic_DNA"/>
</dbReference>
<dbReference type="SMART" id="SM00139">
    <property type="entry name" value="MyTH4"/>
    <property type="match status" value="1"/>
</dbReference>
<feature type="domain" description="MyTH4" evidence="4">
    <location>
        <begin position="506"/>
        <end position="684"/>
    </location>
</feature>
<feature type="domain" description="WW" evidence="2">
    <location>
        <begin position="120"/>
        <end position="148"/>
    </location>
</feature>
<organism evidence="5 6">
    <name type="scientific">Dentipellis fragilis</name>
    <dbReference type="NCBI Taxonomy" id="205917"/>
    <lineage>
        <taxon>Eukaryota</taxon>
        <taxon>Fungi</taxon>
        <taxon>Dikarya</taxon>
        <taxon>Basidiomycota</taxon>
        <taxon>Agaricomycotina</taxon>
        <taxon>Agaricomycetes</taxon>
        <taxon>Russulales</taxon>
        <taxon>Hericiaceae</taxon>
        <taxon>Dentipellis</taxon>
    </lineage>
</organism>
<dbReference type="Pfam" id="PF00784">
    <property type="entry name" value="MyTH4"/>
    <property type="match status" value="1"/>
</dbReference>
<dbReference type="AlphaFoldDB" id="A0A4Y9Y5M7"/>
<dbReference type="GO" id="GO:0005737">
    <property type="term" value="C:cytoplasm"/>
    <property type="evidence" value="ECO:0007669"/>
    <property type="project" value="TreeGrafter"/>
</dbReference>
<dbReference type="OrthoDB" id="437889at2759"/>
<dbReference type="SUPFAM" id="SSF51045">
    <property type="entry name" value="WW domain"/>
    <property type="match status" value="1"/>
</dbReference>
<dbReference type="PROSITE" id="PS50238">
    <property type="entry name" value="RHOGAP"/>
    <property type="match status" value="1"/>
</dbReference>
<dbReference type="STRING" id="205917.A0A4Y9Y5M7"/>
<dbReference type="SMART" id="SM00324">
    <property type="entry name" value="RhoGAP"/>
    <property type="match status" value="1"/>
</dbReference>
<feature type="compositionally biased region" description="Low complexity" evidence="1">
    <location>
        <begin position="212"/>
        <end position="237"/>
    </location>
</feature>
<dbReference type="FunFam" id="1.10.555.10:FF:000045">
    <property type="entry name" value="RhoGAP domain containing protein"/>
    <property type="match status" value="1"/>
</dbReference>
<reference evidence="5 6" key="1">
    <citation type="submission" date="2019-02" db="EMBL/GenBank/DDBJ databases">
        <title>Genome sequencing of the rare red list fungi Dentipellis fragilis.</title>
        <authorList>
            <person name="Buettner E."/>
            <person name="Kellner H."/>
        </authorList>
    </citation>
    <scope>NUCLEOTIDE SEQUENCE [LARGE SCALE GENOMIC DNA]</scope>
    <source>
        <strain evidence="5 6">DSM 105465</strain>
    </source>
</reference>
<feature type="domain" description="Rho-GAP" evidence="3">
    <location>
        <begin position="695"/>
        <end position="884"/>
    </location>
</feature>
<sequence length="915" mass="99103">MSLNPPLSPKAASFTNGSLNSTHTSPDKGKAGRNADMAASTPEVHVNGAPVKPALRRPKSSTGTVGSTKDEAQWGSNFWVTLVDPQSGASFFACPATGQVSWDPPVGNFVLPPNDNGEWWEISDESRGGIPYYYHTKTGETVWEKPEGFVIPLTVLQNTALGRRLSKTFTTAEAVSASEAIAAASSSPARRPSNGRSRSYAAEQRTSPPPAQGRSSQSSSRSGGRIPASASSPANSSAHRKGSQAPAIRRSFSSDQHHTLGHGPAPHAPSSGSARSWSHGAGSLTAGHLPPIPGSPYLSEASEPSSPAQSRKSLSAVSLNRSGSTRSQRPPTPKTSAPSTPIDERPRGKNASYLPQRSPPQSLHAAVELLAQTPPSPRSIGKVSVESGYASAMEKDGEKEKLTGPKIAGREISGPVFNTEATMKLSPVKTRAEGKPILVEAPQRHIISHGSTTATLSTGLYPILPSDLAGDIQQFVESEFARQYFSTHRTGFIFKRKIPMEQMMTWQKAPLASPLLNLPRPLHKDAVKIFKVMQRLMGDREREARGGPRHNDGTSTVPSFSASTTSLPSGMFGLLEEERWLLGEGLTHGELRDEIYCQLTKQLTGNANTESVFKGWQLLCVLLVTFPPSKNFEPYLQSFLHQRTGQTEGRVDIMAKYCLKRLTIIAKKGPRGKPPTVSEIETASDAAFNPSTFGESLDAIYRLQERNYPHQKIPIILPFLSDGILALGGTKSEGIFRVPGDGDSVSELKLRIDKGYYNLEGVDDPHVLASLLKLWLRELCDPLVPEEMYNDCITYGGDPDACVGIVERLPTINRRVVLFVVSFLQLFLDEKVLVATKMTSANLALVMAPNLLRCSSDSMAVVFTNAQYEQTFVHNLLLHLKCDEIDPDYMPKHGLGAVSTAPAPRTSKLRRRPHA</sequence>
<dbReference type="GO" id="GO:0005856">
    <property type="term" value="C:cytoskeleton"/>
    <property type="evidence" value="ECO:0007669"/>
    <property type="project" value="InterPro"/>
</dbReference>
<dbReference type="CDD" id="cd00201">
    <property type="entry name" value="WW"/>
    <property type="match status" value="1"/>
</dbReference>
<keyword evidence="6" id="KW-1185">Reference proteome</keyword>
<dbReference type="PANTHER" id="PTHR45876:SF8">
    <property type="entry name" value="FI04035P"/>
    <property type="match status" value="1"/>
</dbReference>
<gene>
    <name evidence="5" type="ORF">EVG20_g9052</name>
</gene>
<evidence type="ECO:0000259" key="3">
    <source>
        <dbReference type="PROSITE" id="PS50238"/>
    </source>
</evidence>
<dbReference type="GO" id="GO:0005096">
    <property type="term" value="F:GTPase activator activity"/>
    <property type="evidence" value="ECO:0007669"/>
    <property type="project" value="TreeGrafter"/>
</dbReference>
<protein>
    <recommendedName>
        <fullName evidence="7">Rho-GAP domain-containing protein</fullName>
    </recommendedName>
</protein>
<dbReference type="Gene3D" id="1.10.555.10">
    <property type="entry name" value="Rho GTPase activation protein"/>
    <property type="match status" value="1"/>
</dbReference>
<name>A0A4Y9Y5M7_9AGAM</name>
<dbReference type="Gene3D" id="1.25.40.530">
    <property type="entry name" value="MyTH4 domain"/>
    <property type="match status" value="1"/>
</dbReference>
<dbReference type="InterPro" id="IPR038185">
    <property type="entry name" value="MyTH4_dom_sf"/>
</dbReference>
<dbReference type="Proteomes" id="UP000298327">
    <property type="component" value="Unassembled WGS sequence"/>
</dbReference>
<dbReference type="InterPro" id="IPR008936">
    <property type="entry name" value="Rho_GTPase_activation_prot"/>
</dbReference>
<feature type="compositionally biased region" description="Low complexity" evidence="1">
    <location>
        <begin position="181"/>
        <end position="199"/>
    </location>
</feature>
<feature type="compositionally biased region" description="Low complexity" evidence="1">
    <location>
        <begin position="299"/>
        <end position="308"/>
    </location>
</feature>
<dbReference type="InterPro" id="IPR000857">
    <property type="entry name" value="MyTH4_dom"/>
</dbReference>
<evidence type="ECO:0008006" key="7">
    <source>
        <dbReference type="Google" id="ProtNLM"/>
    </source>
</evidence>
<dbReference type="Gene3D" id="2.20.70.10">
    <property type="match status" value="1"/>
</dbReference>